<feature type="domain" description="SLH" evidence="2">
    <location>
        <begin position="1515"/>
        <end position="1574"/>
    </location>
</feature>
<dbReference type="PANTHER" id="PTHR31149:SF11">
    <property type="entry name" value="187-KDA MICROTUBULE-ASSOCIATED PROTEIN AIR9"/>
    <property type="match status" value="1"/>
</dbReference>
<evidence type="ECO:0000313" key="3">
    <source>
        <dbReference type="EMBL" id="WEK54740.1"/>
    </source>
</evidence>
<protein>
    <submittedName>
        <fullName evidence="3">S-layer homology domain-containing protein</fullName>
    </submittedName>
</protein>
<name>A0AA95F4K0_9BACL</name>
<keyword evidence="1" id="KW-0732">Signal</keyword>
<evidence type="ECO:0000256" key="1">
    <source>
        <dbReference type="SAM" id="SignalP"/>
    </source>
</evidence>
<evidence type="ECO:0000313" key="4">
    <source>
        <dbReference type="Proteomes" id="UP001178662"/>
    </source>
</evidence>
<feature type="chain" id="PRO_5041690834" evidence="1">
    <location>
        <begin position="25"/>
        <end position="1705"/>
    </location>
</feature>
<evidence type="ECO:0000259" key="2">
    <source>
        <dbReference type="PROSITE" id="PS51272"/>
    </source>
</evidence>
<dbReference type="EMBL" id="CP119317">
    <property type="protein sequence ID" value="WEK54740.1"/>
    <property type="molecule type" value="Genomic_DNA"/>
</dbReference>
<keyword evidence="4" id="KW-1185">Reference proteome</keyword>
<dbReference type="Proteomes" id="UP001178662">
    <property type="component" value="Chromosome"/>
</dbReference>
<dbReference type="Gene3D" id="2.60.40.2700">
    <property type="match status" value="10"/>
</dbReference>
<feature type="signal peptide" evidence="1">
    <location>
        <begin position="1"/>
        <end position="24"/>
    </location>
</feature>
<dbReference type="Pfam" id="PF00395">
    <property type="entry name" value="SLH"/>
    <property type="match status" value="3"/>
</dbReference>
<dbReference type="PANTHER" id="PTHR31149">
    <property type="entry name" value="EXPRESSED PROTEIN"/>
    <property type="match status" value="1"/>
</dbReference>
<dbReference type="InterPro" id="IPR001119">
    <property type="entry name" value="SLH_dom"/>
</dbReference>
<gene>
    <name evidence="3" type="ORF">P0Y55_01275</name>
</gene>
<feature type="domain" description="SLH" evidence="2">
    <location>
        <begin position="1575"/>
        <end position="1638"/>
    </location>
</feature>
<feature type="domain" description="SLH" evidence="2">
    <location>
        <begin position="1646"/>
        <end position="1705"/>
    </location>
</feature>
<sequence length="1705" mass="176565">MKKRALIYLLSVLLIFSMNTTAFAEVEFTPGGANGTINTTLNNGGESTVTDIPLGVVGLTMNISAGGADLDVRLFDLDANKYIVAYDANGNAIDLSPTEGNSGKEITFTYKGMDINYTGYGGTAESITITGATTVRLQIRVAAFANGTGTGTYSYSDYVPSYKVTYNGNGSTGGTVPVDNGVYAVGAQVTVKGNEGNLVNAGSQFVGWNDNALGNGTFYTANSTLAMGSANVVLYAIWYNNAAPTVSSVTVTGTAQVGEHLTGSYTYNDSDSDLEGISVFKWYRADDAAGTNKTAIAGATGTTYTLMAADLGKRISFEVKPVAQTGITTGTAVESSRTSAVIPAEAAPVASNVAVTGTAQVGETLTGSYTYSDVNGDAQGTSTFKWYRADDSAGTNKIAIAGAIGTTYTLTIADLGKHISFEVTPIANKAPTTGVAVESSRTLAVIPAEAAPVASNVTVTGTAQVGETLTGSYTYSDVNGDAQGTSTFKWYRADDAAGTNKTAIAGATGTTYTLAVADLGKHISFEVTPVANKAPTTGVAVESGRTSAVIPAEAAPVASNVTVTGTAQVGETLTGSYTYSDVNNDTEATSTFKWYRADDVAGTNKTAIAGATGTTYTLTIADLGKHISFEVTPVANKAPTTGAAVESSRTSAVILAEAAPVASNVTVTGTAQVGETLTGSYTYSDVNGDAQGTSTFKWYRADDTAGTNKTAIAGATGTTYTLAVADLGKHISFEVTPIANKAPTTGTAVESSRTLAVIPAEAAPVASNVTVTGTAQVGETLTGNYTYSDVNGDAQGTSTFKWYRADDAAGTNKTAIAGATGTTYTLAVADLGKHISFEVTPVANKAPTTGVAVESSRTSAVIPAEAVPVASNVTVTGTAQVGETLTGSYTYSDVNNDTEATSTFKWYRADDAAGTNKAAIAGATGTTYTLTVADLGKHISFEVTPVANKAPTTGVAVESGRTSAVIPAEAAPVASNVTVTGTAQVGETLTGSYTYSDVNNDTEATSTFKWYRADDVAGTNKTAIAGATGTTYTVQEADLGKFISFEVTPVANKAPTTGVAVESSRTSVVIPAEAVPVASNVTVTGTAQVGETLTGNYTYSDVNGDAQGTSTFKWYRADDAAGTNKTAIAGATGTSYTLTSHDLGKHVSFEVTPIANKAPTTGSVIESSRTLAVIPAEAAPAASNVTVTGTTLIGQTLTGSYAYSDVNGDAEGTSTFKWYRSDDAAGTNKVEITGATGTTYTLQAADIGKHISFEVTPVANKAPVTGVAIESIRTSAVTTPVSVVIPPKDTGVIVLVNGKAESTGTASTKELNGQKVTSVVVDEQKLQERLDAAGDHAVITIPVSSDSDVVIGELNGRMIKNMESMQAILELRTEQGSYKLPAGQINIDAISEQFGKEIDLKDITIRIEIAEPAANTLQVVDNAATNRGFTLVVPPLNFKVVAVNGNREVEVSKFSAYVERTVAIPSDIDATRITTGIVVEPDGTIRHVPTKVVNIDGTYYAIINSLTNSTYSVVWHPITFKDVENHWAKDAVNEMGSRMVINGTAIDLFSPDRDITRAEFAAIVVRSLGLRLENGESSFKDVKSTDWYSSAIQTAYSYGLIRGYEDGTFRPLNSITREEAMVIIAKAMKLTGLKEKLSVQATGQLIDTYKDAEEVSTWALSSIADALKAGIMTGRGQATLAPKATITRAEVAIIVQRLLQNSDLI</sequence>
<dbReference type="PROSITE" id="PS51272">
    <property type="entry name" value="SLH"/>
    <property type="match status" value="3"/>
</dbReference>
<accession>A0AA95F4K0</accession>
<dbReference type="Pfam" id="PF23197">
    <property type="entry name" value="IG_AIR9"/>
    <property type="match status" value="10"/>
</dbReference>
<dbReference type="InterPro" id="IPR056284">
    <property type="entry name" value="AIR9-like_A9"/>
</dbReference>
<proteinExistence type="predicted"/>
<organism evidence="3 4">
    <name type="scientific">Candidatus Cohnella colombiensis</name>
    <dbReference type="NCBI Taxonomy" id="3121368"/>
    <lineage>
        <taxon>Bacteria</taxon>
        <taxon>Bacillati</taxon>
        <taxon>Bacillota</taxon>
        <taxon>Bacilli</taxon>
        <taxon>Bacillales</taxon>
        <taxon>Paenibacillaceae</taxon>
        <taxon>Cohnella</taxon>
    </lineage>
</organism>
<reference evidence="3" key="1">
    <citation type="submission" date="2023-03" db="EMBL/GenBank/DDBJ databases">
        <title>Andean soil-derived lignocellulolytic bacterial consortium as a source of novel taxa and putative plastic-active enzymes.</title>
        <authorList>
            <person name="Diaz-Garcia L."/>
            <person name="Chuvochina M."/>
            <person name="Feuerriegel G."/>
            <person name="Bunk B."/>
            <person name="Sproer C."/>
            <person name="Streit W.R."/>
            <person name="Rodriguez L.M."/>
            <person name="Overmann J."/>
            <person name="Jimenez D.J."/>
        </authorList>
    </citation>
    <scope>NUCLEOTIDE SEQUENCE</scope>
    <source>
        <strain evidence="3">MAG 2441</strain>
    </source>
</reference>